<dbReference type="KEGG" id="dci:108253008"/>
<dbReference type="Gene3D" id="3.40.47.10">
    <property type="match status" value="2"/>
</dbReference>
<feature type="domain" description="Hydroxymethylglutaryl-coenzyme A synthase N-terminal" evidence="3">
    <location>
        <begin position="7"/>
        <end position="183"/>
    </location>
</feature>
<evidence type="ECO:0000313" key="6">
    <source>
        <dbReference type="RefSeq" id="XP_017301663.1"/>
    </source>
</evidence>
<feature type="domain" description="Hydroxymethylglutaryl-coenzyme A synthase C-terminal" evidence="4">
    <location>
        <begin position="283"/>
        <end position="381"/>
    </location>
</feature>
<dbReference type="RefSeq" id="XP_017301663.1">
    <property type="nucleotide sequence ID" value="XM_017446174.2"/>
</dbReference>
<organism evidence="5 6">
    <name type="scientific">Diaphorina citri</name>
    <name type="common">Asian citrus psyllid</name>
    <dbReference type="NCBI Taxonomy" id="121845"/>
    <lineage>
        <taxon>Eukaryota</taxon>
        <taxon>Metazoa</taxon>
        <taxon>Ecdysozoa</taxon>
        <taxon>Arthropoda</taxon>
        <taxon>Hexapoda</taxon>
        <taxon>Insecta</taxon>
        <taxon>Pterygota</taxon>
        <taxon>Neoptera</taxon>
        <taxon>Paraneoptera</taxon>
        <taxon>Hemiptera</taxon>
        <taxon>Sternorrhyncha</taxon>
        <taxon>Psylloidea</taxon>
        <taxon>Psyllidae</taxon>
        <taxon>Diaphorininae</taxon>
        <taxon>Diaphorina</taxon>
    </lineage>
</organism>
<dbReference type="GO" id="GO:0004421">
    <property type="term" value="F:hydroxymethylglutaryl-CoA synthase activity"/>
    <property type="evidence" value="ECO:0007669"/>
    <property type="project" value="InterPro"/>
</dbReference>
<dbReference type="InterPro" id="IPR013528">
    <property type="entry name" value="HMG_CoA_synth_N"/>
</dbReference>
<dbReference type="InterPro" id="IPR016039">
    <property type="entry name" value="Thiolase-like"/>
</dbReference>
<comment type="similarity">
    <text evidence="1">Belongs to the thiolase-like superfamily. HMG-CoA synthase family.</text>
</comment>
<dbReference type="GeneID" id="108253008"/>
<keyword evidence="5" id="KW-1185">Reference proteome</keyword>
<dbReference type="PaxDb" id="121845-A0A1S4EHM6"/>
<dbReference type="InterPro" id="IPR013746">
    <property type="entry name" value="HMG_CoA_synt_C_dom"/>
</dbReference>
<dbReference type="GO" id="GO:0006084">
    <property type="term" value="P:acetyl-CoA metabolic process"/>
    <property type="evidence" value="ECO:0007669"/>
    <property type="project" value="InterPro"/>
</dbReference>
<dbReference type="SUPFAM" id="SSF53901">
    <property type="entry name" value="Thiolase-like"/>
    <property type="match status" value="2"/>
</dbReference>
<dbReference type="Pfam" id="PF01154">
    <property type="entry name" value="HMG_CoA_synt_N"/>
    <property type="match status" value="1"/>
</dbReference>
<dbReference type="AlphaFoldDB" id="A0A1S4EHM6"/>
<dbReference type="PANTHER" id="PTHR43323">
    <property type="entry name" value="3-HYDROXY-3-METHYLGLUTARYL COENZYME A SYNTHASE"/>
    <property type="match status" value="1"/>
</dbReference>
<evidence type="ECO:0000313" key="5">
    <source>
        <dbReference type="Proteomes" id="UP000079169"/>
    </source>
</evidence>
<keyword evidence="2" id="KW-0808">Transferase</keyword>
<proteinExistence type="inferred from homology"/>
<dbReference type="Proteomes" id="UP000079169">
    <property type="component" value="Unplaced"/>
</dbReference>
<dbReference type="GO" id="GO:0010142">
    <property type="term" value="P:farnesyl diphosphate biosynthetic process, mevalonate pathway"/>
    <property type="evidence" value="ECO:0007669"/>
    <property type="project" value="InterPro"/>
</dbReference>
<evidence type="ECO:0000256" key="1">
    <source>
        <dbReference type="ARBA" id="ARBA00007061"/>
    </source>
</evidence>
<gene>
    <name evidence="6" type="primary">LOC108253008</name>
</gene>
<protein>
    <submittedName>
        <fullName evidence="6">Uncharacterized protein LOC108253008</fullName>
    </submittedName>
</protein>
<evidence type="ECO:0000259" key="4">
    <source>
        <dbReference type="Pfam" id="PF08540"/>
    </source>
</evidence>
<dbReference type="PANTHER" id="PTHR43323:SF2">
    <property type="entry name" value="HYDROXYMETHYLGLUTARYL-COA SYNTHASE"/>
    <property type="match status" value="1"/>
</dbReference>
<sequence>MRKNMIKVGIEAINLYGGSVFIDVIELAKYRKLDTVRFENLLMQQKSVSLPYEDPVSFAINAAAPLIDNLSNIDKNSIELIITCSESGIDFGKSMSTYIHHYLGLNRNCRLFELKQACYSCTAGLQMAINFILSKVSPGAKALVIATDISRFFVTEDKNELTMEWAFFEPSGGAGAVAMLISDKPEIFQFDIGSNGYYSFEVMDTCRPIPDSEAGNADLSLLSYLDCCAQSFKEYKKRVPNVNYKTSFDYLSFHTPFGGMVNGAHRYMMRQHSSNIDKIDIEKDFQKRVKLGLIFCQKVGNIMGGTIMVSLISIIENGDFNFPKRIGLFSYGSGCSSEFYSGVATSISQKKIKLLNIKKYLDSRYQLNINEYEVLIKDKNVVKFGTRDAVLDTNILPNIWKFIKKSLKKNNQKRIFLVEIKGFYRRYKWFN</sequence>
<evidence type="ECO:0000256" key="2">
    <source>
        <dbReference type="ARBA" id="ARBA00022679"/>
    </source>
</evidence>
<dbReference type="Pfam" id="PF08540">
    <property type="entry name" value="HMG_CoA_synt_C"/>
    <property type="match status" value="1"/>
</dbReference>
<evidence type="ECO:0000259" key="3">
    <source>
        <dbReference type="Pfam" id="PF01154"/>
    </source>
</evidence>
<dbReference type="CDD" id="cd00827">
    <property type="entry name" value="init_cond_enzymes"/>
    <property type="match status" value="1"/>
</dbReference>
<accession>A0A1S4EHM6</accession>
<name>A0A1S4EHM6_DIACI</name>
<reference evidence="6" key="1">
    <citation type="submission" date="2025-08" db="UniProtKB">
        <authorList>
            <consortium name="RefSeq"/>
        </authorList>
    </citation>
    <scope>IDENTIFICATION</scope>
</reference>
<dbReference type="STRING" id="121845.A0A1S4EHM6"/>